<feature type="transmembrane region" description="Helical" evidence="2">
    <location>
        <begin position="368"/>
        <end position="388"/>
    </location>
</feature>
<evidence type="ECO:0000256" key="1">
    <source>
        <dbReference type="SAM" id="MobiDB-lite"/>
    </source>
</evidence>
<proteinExistence type="predicted"/>
<accession>A0A8S9XSR1</accession>
<comment type="caution">
    <text evidence="3">The sequence shown here is derived from an EMBL/GenBank/DDBJ whole genome shotgun (WGS) entry which is preliminary data.</text>
</comment>
<dbReference type="EMBL" id="WIXP02000004">
    <property type="protein sequence ID" value="KAF6212072.1"/>
    <property type="molecule type" value="Genomic_DNA"/>
</dbReference>
<feature type="compositionally biased region" description="Basic residues" evidence="1">
    <location>
        <begin position="1"/>
        <end position="12"/>
    </location>
</feature>
<feature type="transmembrane region" description="Helical" evidence="2">
    <location>
        <begin position="78"/>
        <end position="95"/>
    </location>
</feature>
<feature type="region of interest" description="Disordered" evidence="1">
    <location>
        <begin position="1"/>
        <end position="51"/>
    </location>
</feature>
<feature type="transmembrane region" description="Helical" evidence="2">
    <location>
        <begin position="397"/>
        <end position="415"/>
    </location>
</feature>
<sequence>MLGARSYRKRPIFRAPSSVNSRERSVESSSSKAQSTRSIGRKRSAGDRGTISSRKSYVSEQTLDELVLPGKYLQIREWLLVLVEIFIALAAWVISERNNNVEELIRVGLTRRENAINNLYWQGWAAFGSWFAGILADSYVGHYNVALFSVAFHFTIVSIVFMEDTVKGNQKGNPYAGLVWNITAVSMFILKSTDFIRVVFGLDTMGNRSKSSIMLFIFFISWVNGHTHGGLIVNLSGHASYTIYVKLSFVTSGVCLYLYVFFLRPSTKRKYSDVSIKVLHCFFTACLMRIIQRNIKIHKKKGWLDSTEGKCDRTTIGKTKELLKLYAVLLPTIGYALVVILKFDTFYAELFKTMKSVGFFRILGKFEFTRVIELISSFLTYFLVWPLFSCLNVRKHLYLRFFGGFLAGLLAIYYASFTFRATEFLVYDGNTGYVRIYNTRETSVSVTPQDRTFSSHDYVIPEKAATMVAYPVSKITLFPVKLLYHGINVSFSMYLSVQPKHTTGYIILDPPDIIRMNGLIPIMEGPPGSNTGSFPRLYLYNAAKTLNNATITVSDVNGIYRTRRYRLLRGKMSIFQLPPGTFSFNIFEADIGATFSIQEGGIYGVLSYADVSFRSIVLDQVKPGNTASPYRLIPFGVLVGIAGTLGTVALRALCFTSAPQGLLGMSFGFLTFVEYISSFALYIGYHTWHVHVVAYTAFAYSFISTILFFLSVFIFIKYRELFDW</sequence>
<feature type="transmembrane region" description="Helical" evidence="2">
    <location>
        <begin position="697"/>
        <end position="716"/>
    </location>
</feature>
<feature type="transmembrane region" description="Helical" evidence="2">
    <location>
        <begin position="662"/>
        <end position="685"/>
    </location>
</feature>
<dbReference type="Proteomes" id="UP000466442">
    <property type="component" value="Unassembled WGS sequence"/>
</dbReference>
<feature type="transmembrane region" description="Helical" evidence="2">
    <location>
        <begin position="213"/>
        <end position="235"/>
    </location>
</feature>
<dbReference type="AlphaFoldDB" id="A0A8S9XSR1"/>
<keyword evidence="2" id="KW-0472">Membrane</keyword>
<protein>
    <submittedName>
        <fullName evidence="3">Uncharacterized protein</fullName>
    </submittedName>
</protein>
<feature type="transmembrane region" description="Helical" evidence="2">
    <location>
        <begin position="632"/>
        <end position="650"/>
    </location>
</feature>
<dbReference type="InterPro" id="IPR036259">
    <property type="entry name" value="MFS_trans_sf"/>
</dbReference>
<keyword evidence="2" id="KW-1133">Transmembrane helix</keyword>
<reference evidence="3" key="1">
    <citation type="journal article" date="2021" name="Mol. Ecol. Resour.">
        <title>Apolygus lucorum genome provides insights into omnivorousness and mesophyll feeding.</title>
        <authorList>
            <person name="Liu Y."/>
            <person name="Liu H."/>
            <person name="Wang H."/>
            <person name="Huang T."/>
            <person name="Liu B."/>
            <person name="Yang B."/>
            <person name="Yin L."/>
            <person name="Li B."/>
            <person name="Zhang Y."/>
            <person name="Zhang S."/>
            <person name="Jiang F."/>
            <person name="Zhang X."/>
            <person name="Ren Y."/>
            <person name="Wang B."/>
            <person name="Wang S."/>
            <person name="Lu Y."/>
            <person name="Wu K."/>
            <person name="Fan W."/>
            <person name="Wang G."/>
        </authorList>
    </citation>
    <scope>NUCLEOTIDE SEQUENCE</scope>
    <source>
        <strain evidence="3">12Hb</strain>
    </source>
</reference>
<dbReference type="Gene3D" id="1.20.1250.20">
    <property type="entry name" value="MFS general substrate transporter like domains"/>
    <property type="match status" value="1"/>
</dbReference>
<feature type="transmembrane region" description="Helical" evidence="2">
    <location>
        <begin position="119"/>
        <end position="136"/>
    </location>
</feature>
<feature type="transmembrane region" description="Helical" evidence="2">
    <location>
        <begin position="143"/>
        <end position="162"/>
    </location>
</feature>
<evidence type="ECO:0000256" key="2">
    <source>
        <dbReference type="SAM" id="Phobius"/>
    </source>
</evidence>
<evidence type="ECO:0000313" key="3">
    <source>
        <dbReference type="EMBL" id="KAF6212072.1"/>
    </source>
</evidence>
<gene>
    <name evidence="3" type="ORF">GE061_012592</name>
</gene>
<organism evidence="3 4">
    <name type="scientific">Apolygus lucorum</name>
    <name type="common">Small green plant bug</name>
    <name type="synonym">Lygocoris lucorum</name>
    <dbReference type="NCBI Taxonomy" id="248454"/>
    <lineage>
        <taxon>Eukaryota</taxon>
        <taxon>Metazoa</taxon>
        <taxon>Ecdysozoa</taxon>
        <taxon>Arthropoda</taxon>
        <taxon>Hexapoda</taxon>
        <taxon>Insecta</taxon>
        <taxon>Pterygota</taxon>
        <taxon>Neoptera</taxon>
        <taxon>Paraneoptera</taxon>
        <taxon>Hemiptera</taxon>
        <taxon>Heteroptera</taxon>
        <taxon>Panheteroptera</taxon>
        <taxon>Cimicomorpha</taxon>
        <taxon>Miridae</taxon>
        <taxon>Mirini</taxon>
        <taxon>Apolygus</taxon>
    </lineage>
</organism>
<keyword evidence="4" id="KW-1185">Reference proteome</keyword>
<name>A0A8S9XSR1_APOLU</name>
<feature type="transmembrane region" description="Helical" evidence="2">
    <location>
        <begin position="325"/>
        <end position="348"/>
    </location>
</feature>
<feature type="transmembrane region" description="Helical" evidence="2">
    <location>
        <begin position="174"/>
        <end position="192"/>
    </location>
</feature>
<feature type="transmembrane region" description="Helical" evidence="2">
    <location>
        <begin position="241"/>
        <end position="262"/>
    </location>
</feature>
<evidence type="ECO:0000313" key="4">
    <source>
        <dbReference type="Proteomes" id="UP000466442"/>
    </source>
</evidence>
<keyword evidence="2" id="KW-0812">Transmembrane</keyword>